<dbReference type="AlphaFoldDB" id="A0A0F9KFY9"/>
<sequence>MSRINWRTFPYQREHATVMSFGAGVQTTALAILAVQGKLDPRPDFAVFADTGGERPETYEHIYRFSEWLAERGLPLHIARQRIMPLEEWVLTRSPSIPVFMTPNARGRRQCTVEWKIRPIYYYIRYKLAIRTFDMQIGISSDEIMRMKPARPKYVTNSWPLVDMGLSRTDCFDIIRKAGIKSAGKSACFFCPYQDGKRWVDTRRRYPDLWARAIAMEDTINKRFAEKGDSRQAFLTKLRVPLRMLGEEIPIEDLEGEECEGYCFV</sequence>
<name>A0A0F9KFY9_9ZZZZ</name>
<gene>
    <name evidence="1" type="ORF">LCGC14_1335740</name>
</gene>
<dbReference type="InterPro" id="IPR014729">
    <property type="entry name" value="Rossmann-like_a/b/a_fold"/>
</dbReference>
<protein>
    <recommendedName>
        <fullName evidence="2">Phosphoadenosine phosphosulphate reductase domain-containing protein</fullName>
    </recommendedName>
</protein>
<organism evidence="1">
    <name type="scientific">marine sediment metagenome</name>
    <dbReference type="NCBI Taxonomy" id="412755"/>
    <lineage>
        <taxon>unclassified sequences</taxon>
        <taxon>metagenomes</taxon>
        <taxon>ecological metagenomes</taxon>
    </lineage>
</organism>
<dbReference type="EMBL" id="LAZR01008119">
    <property type="protein sequence ID" value="KKM80843.1"/>
    <property type="molecule type" value="Genomic_DNA"/>
</dbReference>
<reference evidence="1" key="1">
    <citation type="journal article" date="2015" name="Nature">
        <title>Complex archaea that bridge the gap between prokaryotes and eukaryotes.</title>
        <authorList>
            <person name="Spang A."/>
            <person name="Saw J.H."/>
            <person name="Jorgensen S.L."/>
            <person name="Zaremba-Niedzwiedzka K."/>
            <person name="Martijn J."/>
            <person name="Lind A.E."/>
            <person name="van Eijk R."/>
            <person name="Schleper C."/>
            <person name="Guy L."/>
            <person name="Ettema T.J."/>
        </authorList>
    </citation>
    <scope>NUCLEOTIDE SEQUENCE</scope>
</reference>
<comment type="caution">
    <text evidence="1">The sequence shown here is derived from an EMBL/GenBank/DDBJ whole genome shotgun (WGS) entry which is preliminary data.</text>
</comment>
<evidence type="ECO:0000313" key="1">
    <source>
        <dbReference type="EMBL" id="KKM80843.1"/>
    </source>
</evidence>
<proteinExistence type="predicted"/>
<dbReference type="SUPFAM" id="SSF52402">
    <property type="entry name" value="Adenine nucleotide alpha hydrolases-like"/>
    <property type="match status" value="1"/>
</dbReference>
<evidence type="ECO:0008006" key="2">
    <source>
        <dbReference type="Google" id="ProtNLM"/>
    </source>
</evidence>
<dbReference type="Gene3D" id="3.40.50.620">
    <property type="entry name" value="HUPs"/>
    <property type="match status" value="1"/>
</dbReference>
<accession>A0A0F9KFY9</accession>